<accession>A0A4Z0G707</accession>
<dbReference type="EMBL" id="SRID01000439">
    <property type="protein sequence ID" value="TGA90679.1"/>
    <property type="molecule type" value="Genomic_DNA"/>
</dbReference>
<keyword evidence="3" id="KW-1185">Reference proteome</keyword>
<feature type="region of interest" description="Disordered" evidence="1">
    <location>
        <begin position="165"/>
        <end position="192"/>
    </location>
</feature>
<dbReference type="OrthoDB" id="7067492at2"/>
<evidence type="ECO:0000313" key="2">
    <source>
        <dbReference type="EMBL" id="TGA90679.1"/>
    </source>
</evidence>
<comment type="caution">
    <text evidence="2">The sequence shown here is derived from an EMBL/GenBank/DDBJ whole genome shotgun (WGS) entry which is preliminary data.</text>
</comment>
<sequence length="192" mass="21204">MAVLNVHERPIPASSERVGALIDALASDDDPLWPHRAWPRMRLHRGLRVGSRGGHGPIGYTVTAYVPGQWIRFRFSAPGGFEGFHEFTVVPEESGGTVLRHVLAMRLHGSARLSWPLAFRWLHDALLEECLDRAVLAFEPANSGHRKRAPYVRLLRHLAPQTAARAKWPAPEAESRPAPVAGEVTAPVTSVQ</sequence>
<proteinExistence type="predicted"/>
<protein>
    <submittedName>
        <fullName evidence="2">SRPBCC family protein</fullName>
    </submittedName>
</protein>
<reference evidence="2 3" key="1">
    <citation type="submission" date="2019-03" db="EMBL/GenBank/DDBJ databases">
        <authorList>
            <person name="Gonzalez-Pimentel J.L."/>
        </authorList>
    </citation>
    <scope>NUCLEOTIDE SEQUENCE [LARGE SCALE GENOMIC DNA]</scope>
    <source>
        <strain evidence="2 3">JCM 31289</strain>
    </source>
</reference>
<name>A0A4Z0G707_9ACTN</name>
<evidence type="ECO:0000256" key="1">
    <source>
        <dbReference type="SAM" id="MobiDB-lite"/>
    </source>
</evidence>
<dbReference type="SUPFAM" id="SSF55961">
    <property type="entry name" value="Bet v1-like"/>
    <property type="match status" value="1"/>
</dbReference>
<organism evidence="2 3">
    <name type="scientific">Streptomyces palmae</name>
    <dbReference type="NCBI Taxonomy" id="1701085"/>
    <lineage>
        <taxon>Bacteria</taxon>
        <taxon>Bacillati</taxon>
        <taxon>Actinomycetota</taxon>
        <taxon>Actinomycetes</taxon>
        <taxon>Kitasatosporales</taxon>
        <taxon>Streptomycetaceae</taxon>
        <taxon>Streptomyces</taxon>
    </lineage>
</organism>
<evidence type="ECO:0000313" key="3">
    <source>
        <dbReference type="Proteomes" id="UP000297948"/>
    </source>
</evidence>
<dbReference type="Proteomes" id="UP000297948">
    <property type="component" value="Unassembled WGS sequence"/>
</dbReference>
<dbReference type="AlphaFoldDB" id="A0A4Z0G707"/>
<gene>
    <name evidence="2" type="ORF">E4099_28665</name>
</gene>
<dbReference type="RefSeq" id="WP_135342034.1">
    <property type="nucleotide sequence ID" value="NZ_JBHLTX010000014.1"/>
</dbReference>